<gene>
    <name evidence="5" type="ORF">D7Z26_14055</name>
</gene>
<dbReference type="InterPro" id="IPR050807">
    <property type="entry name" value="TransReg_Diox_bact_type"/>
</dbReference>
<dbReference type="CDD" id="cd02209">
    <property type="entry name" value="cupin_XRE_C"/>
    <property type="match status" value="1"/>
</dbReference>
<evidence type="ECO:0000256" key="3">
    <source>
        <dbReference type="ARBA" id="ARBA00023163"/>
    </source>
</evidence>
<dbReference type="Proteomes" id="UP000282076">
    <property type="component" value="Unassembled WGS sequence"/>
</dbReference>
<keyword evidence="1" id="KW-0805">Transcription regulation</keyword>
<evidence type="ECO:0000313" key="5">
    <source>
        <dbReference type="EMBL" id="RKP54466.1"/>
    </source>
</evidence>
<dbReference type="SUPFAM" id="SSF47413">
    <property type="entry name" value="lambda repressor-like DNA-binding domains"/>
    <property type="match status" value="1"/>
</dbReference>
<dbReference type="CDD" id="cd00093">
    <property type="entry name" value="HTH_XRE"/>
    <property type="match status" value="1"/>
</dbReference>
<dbReference type="GO" id="GO:0003700">
    <property type="term" value="F:DNA-binding transcription factor activity"/>
    <property type="evidence" value="ECO:0007669"/>
    <property type="project" value="TreeGrafter"/>
</dbReference>
<evidence type="ECO:0000313" key="6">
    <source>
        <dbReference type="Proteomes" id="UP000282076"/>
    </source>
</evidence>
<evidence type="ECO:0000256" key="1">
    <source>
        <dbReference type="ARBA" id="ARBA00023015"/>
    </source>
</evidence>
<dbReference type="SMART" id="SM00530">
    <property type="entry name" value="HTH_XRE"/>
    <property type="match status" value="1"/>
</dbReference>
<keyword evidence="6" id="KW-1185">Reference proteome</keyword>
<protein>
    <submittedName>
        <fullName evidence="5">Helix-turn-helix domain-containing protein</fullName>
    </submittedName>
</protein>
<dbReference type="Gene3D" id="2.60.120.10">
    <property type="entry name" value="Jelly Rolls"/>
    <property type="match status" value="1"/>
</dbReference>
<comment type="caution">
    <text evidence="5">The sequence shown here is derived from an EMBL/GenBank/DDBJ whole genome shotgun (WGS) entry which is preliminary data.</text>
</comment>
<dbReference type="PANTHER" id="PTHR46797">
    <property type="entry name" value="HTH-TYPE TRANSCRIPTIONAL REGULATOR"/>
    <property type="match status" value="1"/>
</dbReference>
<dbReference type="EMBL" id="RBZM01000005">
    <property type="protein sequence ID" value="RKP54466.1"/>
    <property type="molecule type" value="Genomic_DNA"/>
</dbReference>
<accession>A0A494Y3I3</accession>
<reference evidence="5 6" key="1">
    <citation type="submission" date="2018-10" db="EMBL/GenBank/DDBJ databases">
        <title>Cohnella sp. M2MS4P-1, whole genome shotgun sequence.</title>
        <authorList>
            <person name="Tuo L."/>
        </authorList>
    </citation>
    <scope>NUCLEOTIDE SEQUENCE [LARGE SCALE GENOMIC DNA]</scope>
    <source>
        <strain evidence="5 6">M2MS4P-1</strain>
    </source>
</reference>
<dbReference type="PROSITE" id="PS50943">
    <property type="entry name" value="HTH_CROC1"/>
    <property type="match status" value="1"/>
</dbReference>
<dbReference type="InterPro" id="IPR011051">
    <property type="entry name" value="RmlC_Cupin_sf"/>
</dbReference>
<dbReference type="AlphaFoldDB" id="A0A494Y3I3"/>
<dbReference type="Pfam" id="PF07883">
    <property type="entry name" value="Cupin_2"/>
    <property type="match status" value="1"/>
</dbReference>
<evidence type="ECO:0000256" key="2">
    <source>
        <dbReference type="ARBA" id="ARBA00023125"/>
    </source>
</evidence>
<keyword evidence="3" id="KW-0804">Transcription</keyword>
<organism evidence="5 6">
    <name type="scientific">Cohnella endophytica</name>
    <dbReference type="NCBI Taxonomy" id="2419778"/>
    <lineage>
        <taxon>Bacteria</taxon>
        <taxon>Bacillati</taxon>
        <taxon>Bacillota</taxon>
        <taxon>Bacilli</taxon>
        <taxon>Bacillales</taxon>
        <taxon>Paenibacillaceae</taxon>
        <taxon>Cohnella</taxon>
    </lineage>
</organism>
<keyword evidence="2" id="KW-0238">DNA-binding</keyword>
<feature type="domain" description="HTH cro/C1-type" evidence="4">
    <location>
        <begin position="12"/>
        <end position="66"/>
    </location>
</feature>
<dbReference type="Gene3D" id="1.10.260.40">
    <property type="entry name" value="lambda repressor-like DNA-binding domains"/>
    <property type="match status" value="1"/>
</dbReference>
<name>A0A494Y3I3_9BACL</name>
<evidence type="ECO:0000259" key="4">
    <source>
        <dbReference type="PROSITE" id="PS50943"/>
    </source>
</evidence>
<dbReference type="OrthoDB" id="9781521at2"/>
<dbReference type="InterPro" id="IPR001387">
    <property type="entry name" value="Cro/C1-type_HTH"/>
</dbReference>
<dbReference type="InterPro" id="IPR014710">
    <property type="entry name" value="RmlC-like_jellyroll"/>
</dbReference>
<sequence>MEPIHVKLGKNLKSIRNSRGYSLDKVADLTGVSKAMLAQIERGESNPSISIIWKIANGLHLSFTSLIEDQSPAISIVSAEDVDPLLEAGGAFRSYPLFPFNPHKQFEIYLVEMDPGCTNESEAHSAGVEEYVMMLEGSLEITFDGRVYPIHANHSLRFAADQPHIYKNNTQSIARFHALVYYP</sequence>
<proteinExistence type="predicted"/>
<dbReference type="GO" id="GO:0003677">
    <property type="term" value="F:DNA binding"/>
    <property type="evidence" value="ECO:0007669"/>
    <property type="project" value="UniProtKB-KW"/>
</dbReference>
<dbReference type="RefSeq" id="WP_120977571.1">
    <property type="nucleotide sequence ID" value="NZ_RBZM01000005.1"/>
</dbReference>
<dbReference type="InterPro" id="IPR013096">
    <property type="entry name" value="Cupin_2"/>
</dbReference>
<dbReference type="PANTHER" id="PTHR46797:SF23">
    <property type="entry name" value="HTH-TYPE TRANSCRIPTIONAL REGULATOR SUTR"/>
    <property type="match status" value="1"/>
</dbReference>
<dbReference type="Pfam" id="PF01381">
    <property type="entry name" value="HTH_3"/>
    <property type="match status" value="1"/>
</dbReference>
<dbReference type="GO" id="GO:0005829">
    <property type="term" value="C:cytosol"/>
    <property type="evidence" value="ECO:0007669"/>
    <property type="project" value="TreeGrafter"/>
</dbReference>
<dbReference type="SUPFAM" id="SSF51182">
    <property type="entry name" value="RmlC-like cupins"/>
    <property type="match status" value="1"/>
</dbReference>
<dbReference type="InterPro" id="IPR010982">
    <property type="entry name" value="Lambda_DNA-bd_dom_sf"/>
</dbReference>